<dbReference type="PANTHER" id="PTHR42693">
    <property type="entry name" value="ARYLSULFATASE FAMILY MEMBER"/>
    <property type="match status" value="1"/>
</dbReference>
<evidence type="ECO:0000313" key="4">
    <source>
        <dbReference type="EMBL" id="KAB0679726.1"/>
    </source>
</evidence>
<dbReference type="PANTHER" id="PTHR42693:SF33">
    <property type="entry name" value="ARYLSULFATASE"/>
    <property type="match status" value="1"/>
</dbReference>
<sequence length="722" mass="77433">MRLGNTRRRLPSPVEALHLFGLSAFAVAQPLYAILSRSPEFFVAHRAAGMDVVALAILVSFALPAVLLAFEGLVGLVWPAARRVAHLGCVAGLFAVFGFVTMNRFASGAGSLLLVLPLLAAAVGAAIYAQSRTAMRFVTIASAASLLLPLNFLFVTPVSAIVLPHRTPTAAVPAVSGDTPVVLVVFDEFNPTALLDASRNVDTVRFPNFASLARDGWWFPKATAAYTATFKAVPAILGGEPPGPEPRLPSAKGYPDNLFTLLGRSYELNVSETVTELCPPDLCSREGEGGRRFDPRLFAADVQLVFLHALVPSPYAERWLPPLDTGWKGFGRAGGGITDEAAPGAAEDMIMRNANARIASDRPAEFRAFVDRIRPGHRTLDFVHVLLPHDPYDYLPDGLAYDGGNSIGRLPDDRWADDPYLVDLSYQRFLLQLGFVDRLLGELVAKLEAVGKYDDALVIVTADHGKSFRPGVYTRNPLTTENAPDLLPIPMFVKLPHQRTGMRSDRPVSSLDILPTIAREAGATVSWPIPGSPMTGAAFPERPTIEIWRPSEVGGPVSFARDAVATYPLLDREIATFGSGLPLADLTRRGEGAEFLGKAVAELQAPDGAADLVFASDDWDALGNVDPNSGRLPVYLRGVLANRDGRASADRPLLAFAVNGRIRAVVPSYAEGGETRFAVMLPPSALQSGRNEVRLYRVVPGASGTLAEVLRSLRGGDRSGAD</sequence>
<protein>
    <submittedName>
        <fullName evidence="4">Sulfatase-like hydrolase/transferase</fullName>
    </submittedName>
</protein>
<keyword evidence="2" id="KW-0812">Transmembrane</keyword>
<dbReference type="InterPro" id="IPR017850">
    <property type="entry name" value="Alkaline_phosphatase_core_sf"/>
</dbReference>
<dbReference type="Proteomes" id="UP000432089">
    <property type="component" value="Unassembled WGS sequence"/>
</dbReference>
<feature type="transmembrane region" description="Helical" evidence="2">
    <location>
        <begin position="84"/>
        <end position="102"/>
    </location>
</feature>
<dbReference type="Pfam" id="PF00884">
    <property type="entry name" value="Sulfatase"/>
    <property type="match status" value="1"/>
</dbReference>
<keyword evidence="4" id="KW-0808">Transferase</keyword>
<dbReference type="RefSeq" id="WP_150969826.1">
    <property type="nucleotide sequence ID" value="NZ_VZDO01000008.1"/>
</dbReference>
<evidence type="ECO:0000259" key="3">
    <source>
        <dbReference type="Pfam" id="PF00884"/>
    </source>
</evidence>
<comment type="similarity">
    <text evidence="1">Belongs to the sulfatase family.</text>
</comment>
<evidence type="ECO:0000256" key="2">
    <source>
        <dbReference type="SAM" id="Phobius"/>
    </source>
</evidence>
<evidence type="ECO:0000313" key="5">
    <source>
        <dbReference type="Proteomes" id="UP000432089"/>
    </source>
</evidence>
<reference evidence="4 5" key="1">
    <citation type="submission" date="2019-09" db="EMBL/GenBank/DDBJ databases">
        <title>YIM 132180 draft genome.</title>
        <authorList>
            <person name="Zhang K."/>
        </authorList>
    </citation>
    <scope>NUCLEOTIDE SEQUENCE [LARGE SCALE GENOMIC DNA]</scope>
    <source>
        <strain evidence="4 5">YIM 132180</strain>
    </source>
</reference>
<dbReference type="EMBL" id="VZDO01000008">
    <property type="protein sequence ID" value="KAB0679726.1"/>
    <property type="molecule type" value="Genomic_DNA"/>
</dbReference>
<evidence type="ECO:0000256" key="1">
    <source>
        <dbReference type="ARBA" id="ARBA00008779"/>
    </source>
</evidence>
<feature type="transmembrane region" description="Helical" evidence="2">
    <location>
        <begin position="52"/>
        <end position="77"/>
    </location>
</feature>
<accession>A0A7V7PP57</accession>
<feature type="transmembrane region" description="Helical" evidence="2">
    <location>
        <begin position="140"/>
        <end position="163"/>
    </location>
</feature>
<dbReference type="InterPro" id="IPR000917">
    <property type="entry name" value="Sulfatase_N"/>
</dbReference>
<dbReference type="SUPFAM" id="SSF53649">
    <property type="entry name" value="Alkaline phosphatase-like"/>
    <property type="match status" value="1"/>
</dbReference>
<comment type="caution">
    <text evidence="4">The sequence shown here is derived from an EMBL/GenBank/DDBJ whole genome shotgun (WGS) entry which is preliminary data.</text>
</comment>
<dbReference type="Gene3D" id="3.40.720.10">
    <property type="entry name" value="Alkaline Phosphatase, subunit A"/>
    <property type="match status" value="1"/>
</dbReference>
<feature type="domain" description="Sulfatase N-terminal" evidence="3">
    <location>
        <begin position="382"/>
        <end position="522"/>
    </location>
</feature>
<dbReference type="InterPro" id="IPR050738">
    <property type="entry name" value="Sulfatase"/>
</dbReference>
<feature type="transmembrane region" description="Helical" evidence="2">
    <location>
        <begin position="108"/>
        <end position="128"/>
    </location>
</feature>
<keyword evidence="4" id="KW-0378">Hydrolase</keyword>
<gene>
    <name evidence="4" type="ORF">F6X38_10875</name>
</gene>
<name>A0A7V7PP57_9HYPH</name>
<dbReference type="AlphaFoldDB" id="A0A7V7PP57"/>
<organism evidence="4 5">
    <name type="scientific">Plantimonas leprariae</name>
    <dbReference type="NCBI Taxonomy" id="2615207"/>
    <lineage>
        <taxon>Bacteria</taxon>
        <taxon>Pseudomonadati</taxon>
        <taxon>Pseudomonadota</taxon>
        <taxon>Alphaproteobacteria</taxon>
        <taxon>Hyphomicrobiales</taxon>
        <taxon>Aurantimonadaceae</taxon>
        <taxon>Plantimonas</taxon>
    </lineage>
</organism>
<proteinExistence type="inferred from homology"/>
<keyword evidence="2" id="KW-1133">Transmembrane helix</keyword>
<feature type="transmembrane region" description="Helical" evidence="2">
    <location>
        <begin position="12"/>
        <end position="32"/>
    </location>
</feature>
<dbReference type="GO" id="GO:0016740">
    <property type="term" value="F:transferase activity"/>
    <property type="evidence" value="ECO:0007669"/>
    <property type="project" value="UniProtKB-KW"/>
</dbReference>
<keyword evidence="2" id="KW-0472">Membrane</keyword>
<dbReference type="GO" id="GO:0004065">
    <property type="term" value="F:arylsulfatase activity"/>
    <property type="evidence" value="ECO:0007669"/>
    <property type="project" value="TreeGrafter"/>
</dbReference>
<keyword evidence="5" id="KW-1185">Reference proteome</keyword>